<evidence type="ECO:0000256" key="3">
    <source>
        <dbReference type="ARBA" id="ARBA00029447"/>
    </source>
</evidence>
<dbReference type="Gene3D" id="1.10.287.950">
    <property type="entry name" value="Methyl-accepting chemotaxis protein"/>
    <property type="match status" value="1"/>
</dbReference>
<name>A0A2A5JN87_PSEO7</name>
<organism evidence="8 9">
    <name type="scientific">Pseudoalteromonas piscicida</name>
    <dbReference type="NCBI Taxonomy" id="43662"/>
    <lineage>
        <taxon>Bacteria</taxon>
        <taxon>Pseudomonadati</taxon>
        <taxon>Pseudomonadota</taxon>
        <taxon>Gammaproteobacteria</taxon>
        <taxon>Alteromonadales</taxon>
        <taxon>Pseudoalteromonadaceae</taxon>
        <taxon>Pseudoalteromonas</taxon>
    </lineage>
</organism>
<dbReference type="CDD" id="cd06225">
    <property type="entry name" value="HAMP"/>
    <property type="match status" value="1"/>
</dbReference>
<keyword evidence="5" id="KW-1133">Transmembrane helix</keyword>
<keyword evidence="9" id="KW-1185">Reference proteome</keyword>
<keyword evidence="5" id="KW-0812">Transmembrane</keyword>
<keyword evidence="5" id="KW-0472">Membrane</keyword>
<evidence type="ECO:0000313" key="8">
    <source>
        <dbReference type="EMBL" id="PCK30896.1"/>
    </source>
</evidence>
<dbReference type="SMART" id="SM00304">
    <property type="entry name" value="HAMP"/>
    <property type="match status" value="1"/>
</dbReference>
<dbReference type="SMART" id="SM00283">
    <property type="entry name" value="MA"/>
    <property type="match status" value="1"/>
</dbReference>
<dbReference type="InterPro" id="IPR024478">
    <property type="entry name" value="HlyB_4HB_MCP"/>
</dbReference>
<feature type="domain" description="Methyl-accepting transducer" evidence="6">
    <location>
        <begin position="270"/>
        <end position="506"/>
    </location>
</feature>
<dbReference type="GO" id="GO:0007165">
    <property type="term" value="P:signal transduction"/>
    <property type="evidence" value="ECO:0007669"/>
    <property type="project" value="UniProtKB-KW"/>
</dbReference>
<dbReference type="RefSeq" id="WP_099642834.1">
    <property type="nucleotide sequence ID" value="NZ_NKHF01000068.1"/>
</dbReference>
<dbReference type="AlphaFoldDB" id="A0A2A5JN87"/>
<comment type="similarity">
    <text evidence="3">Belongs to the methyl-accepting chemotaxis (MCP) protein family.</text>
</comment>
<sequence>MNVKKLSIANQITLSFTLLFVIFVTVGLMSYKGMNEINANLNFIVRTSIPSMETIKDIKIDLATIRKDEFSTALNPENVEVRNWLSILRDLKQSLNDKIRTYQSLPVSAEEKSLFNEFARAWQRYADATYNYESLILSGNATEANRIILDSYPLFAKAMDELTELEQLNDKRVETSEQSAISAVKGSLSILAISGLLVAVTIVLICLALSKAIKTPLALSVELASKIASGELNHAIALEDTGKNELGLLTQSLERMRSQLHALITMINDSAIQLTAAVEEVNAISYQNAQGMNVQQNELQSVASAMTEMQAAISEVAKSTEMGAESANQASEKARDGSNALKSNISHISEVAETVTSAGELANNLEKNSHNINVVVDVIREIAEQTNLLALNAAIEAARAGAQGRGFAVVADEVRSLAQRTQDSTTQIVEIVTDLQTKSKETGVATKTCEQGIALCVEQSEVAGNMIHQIETQIDSIAAMSTQIASACHQQSVVSEELNKNIETINYSAVEMTEGANQTATACNEMSKLAHDLKSQVDKFTL</sequence>
<dbReference type="Pfam" id="PF00672">
    <property type="entry name" value="HAMP"/>
    <property type="match status" value="1"/>
</dbReference>
<evidence type="ECO:0000259" key="6">
    <source>
        <dbReference type="PROSITE" id="PS50111"/>
    </source>
</evidence>
<dbReference type="SUPFAM" id="SSF58104">
    <property type="entry name" value="Methyl-accepting chemotaxis protein (MCP) signaling domain"/>
    <property type="match status" value="1"/>
</dbReference>
<dbReference type="PRINTS" id="PR00260">
    <property type="entry name" value="CHEMTRNSDUCR"/>
</dbReference>
<dbReference type="Pfam" id="PF00015">
    <property type="entry name" value="MCPsignal"/>
    <property type="match status" value="1"/>
</dbReference>
<evidence type="ECO:0000256" key="5">
    <source>
        <dbReference type="SAM" id="Phobius"/>
    </source>
</evidence>
<dbReference type="GO" id="GO:0004888">
    <property type="term" value="F:transmembrane signaling receptor activity"/>
    <property type="evidence" value="ECO:0007669"/>
    <property type="project" value="InterPro"/>
</dbReference>
<dbReference type="OrthoDB" id="7054443at2"/>
<dbReference type="GO" id="GO:0016020">
    <property type="term" value="C:membrane"/>
    <property type="evidence" value="ECO:0007669"/>
    <property type="project" value="UniProtKB-SubCell"/>
</dbReference>
<feature type="transmembrane region" description="Helical" evidence="5">
    <location>
        <begin position="12"/>
        <end position="31"/>
    </location>
</feature>
<gene>
    <name evidence="8" type="ORF">CEX98_14830</name>
</gene>
<accession>A0A2A5JN87</accession>
<dbReference type="PANTHER" id="PTHR32089:SF120">
    <property type="entry name" value="METHYL-ACCEPTING CHEMOTAXIS PROTEIN TLPQ"/>
    <property type="match status" value="1"/>
</dbReference>
<dbReference type="Pfam" id="PF12729">
    <property type="entry name" value="4HB_MCP_1"/>
    <property type="match status" value="1"/>
</dbReference>
<dbReference type="PROSITE" id="PS50885">
    <property type="entry name" value="HAMP"/>
    <property type="match status" value="1"/>
</dbReference>
<evidence type="ECO:0000313" key="9">
    <source>
        <dbReference type="Proteomes" id="UP000228621"/>
    </source>
</evidence>
<evidence type="ECO:0000256" key="1">
    <source>
        <dbReference type="ARBA" id="ARBA00004370"/>
    </source>
</evidence>
<dbReference type="PROSITE" id="PS50111">
    <property type="entry name" value="CHEMOTAXIS_TRANSDUC_2"/>
    <property type="match status" value="1"/>
</dbReference>
<evidence type="ECO:0000256" key="2">
    <source>
        <dbReference type="ARBA" id="ARBA00023224"/>
    </source>
</evidence>
<feature type="domain" description="HAMP" evidence="7">
    <location>
        <begin position="211"/>
        <end position="265"/>
    </location>
</feature>
<reference evidence="9" key="1">
    <citation type="journal article" date="2019" name="Genome Announc.">
        <title>Draft Genome Sequence of Pseudoalteromonas piscicida Strain 36Y ROTHPW, an Hypersaline Seawater Isolate from the South Coast of Sonora, Mexico.</title>
        <authorList>
            <person name="Sanchez-Diaz R."/>
            <person name="Molina-Garza Z.J."/>
            <person name="Cruz-Suarez L.E."/>
            <person name="Selvin J."/>
            <person name="Kiran G.S."/>
            <person name="Ibarra-Gamez J.C."/>
            <person name="Gomez-Gil B."/>
            <person name="Galaviz-Silva L."/>
        </authorList>
    </citation>
    <scope>NUCLEOTIDE SEQUENCE [LARGE SCALE GENOMIC DNA]</scope>
    <source>
        <strain evidence="9">36Y_RITHPW</strain>
    </source>
</reference>
<keyword evidence="2 4" id="KW-0807">Transducer</keyword>
<comment type="caution">
    <text evidence="8">The sequence shown here is derived from an EMBL/GenBank/DDBJ whole genome shotgun (WGS) entry which is preliminary data.</text>
</comment>
<dbReference type="GO" id="GO:0006935">
    <property type="term" value="P:chemotaxis"/>
    <property type="evidence" value="ECO:0007669"/>
    <property type="project" value="InterPro"/>
</dbReference>
<dbReference type="EMBL" id="NKHF01000068">
    <property type="protein sequence ID" value="PCK30896.1"/>
    <property type="molecule type" value="Genomic_DNA"/>
</dbReference>
<dbReference type="Proteomes" id="UP000228621">
    <property type="component" value="Unassembled WGS sequence"/>
</dbReference>
<dbReference type="InterPro" id="IPR003660">
    <property type="entry name" value="HAMP_dom"/>
</dbReference>
<dbReference type="InterPro" id="IPR004089">
    <property type="entry name" value="MCPsignal_dom"/>
</dbReference>
<comment type="subcellular location">
    <subcellularLocation>
        <location evidence="1">Membrane</location>
    </subcellularLocation>
</comment>
<proteinExistence type="inferred from homology"/>
<dbReference type="InterPro" id="IPR004090">
    <property type="entry name" value="Chemotax_Me-accpt_rcpt"/>
</dbReference>
<evidence type="ECO:0000256" key="4">
    <source>
        <dbReference type="PROSITE-ProRule" id="PRU00284"/>
    </source>
</evidence>
<evidence type="ECO:0000259" key="7">
    <source>
        <dbReference type="PROSITE" id="PS50885"/>
    </source>
</evidence>
<protein>
    <submittedName>
        <fullName evidence="8">Methyl-accepting chemotaxis protein</fullName>
    </submittedName>
</protein>
<dbReference type="PANTHER" id="PTHR32089">
    <property type="entry name" value="METHYL-ACCEPTING CHEMOTAXIS PROTEIN MCPB"/>
    <property type="match status" value="1"/>
</dbReference>
<dbReference type="FunFam" id="1.10.287.950:FF:000001">
    <property type="entry name" value="Methyl-accepting chemotaxis sensory transducer"/>
    <property type="match status" value="1"/>
</dbReference>